<dbReference type="STRING" id="1384459.GL4_1171"/>
<protein>
    <submittedName>
        <fullName evidence="1">Uncharacterized protein</fullName>
    </submittedName>
</protein>
<evidence type="ECO:0000313" key="2">
    <source>
        <dbReference type="Proteomes" id="UP000031643"/>
    </source>
</evidence>
<sequence>MAVLEDQELMPFLRREAGISSTVIELTRLAHDLQAVLSKTTPSKRGRGSA</sequence>
<gene>
    <name evidence="1" type="ORF">GL4_1171</name>
</gene>
<dbReference type="HOGENOM" id="CLU_3119641_0_0_5"/>
<accession>A0A0A8K3P8</accession>
<reference evidence="1 2" key="1">
    <citation type="submission" date="2014-09" db="EMBL/GenBank/DDBJ databases">
        <title>Genome sequencing of Methyloceanibacter caenitepidi Gela4.</title>
        <authorList>
            <person name="Takeuchi M."/>
            <person name="Susumu S."/>
            <person name="Kamagata Y."/>
            <person name="Oshima K."/>
            <person name="Hattori M."/>
            <person name="Iwasaki W."/>
        </authorList>
    </citation>
    <scope>NUCLEOTIDE SEQUENCE [LARGE SCALE GENOMIC DNA]</scope>
    <source>
        <strain evidence="1 2">Gela4</strain>
    </source>
</reference>
<proteinExistence type="predicted"/>
<dbReference type="Proteomes" id="UP000031643">
    <property type="component" value="Chromosome"/>
</dbReference>
<dbReference type="KEGG" id="mcg:GL4_1171"/>
<name>A0A0A8K3P8_9HYPH</name>
<dbReference type="AlphaFoldDB" id="A0A0A8K3P8"/>
<dbReference type="EMBL" id="AP014648">
    <property type="protein sequence ID" value="BAQ16629.1"/>
    <property type="molecule type" value="Genomic_DNA"/>
</dbReference>
<organism evidence="1 2">
    <name type="scientific">Methyloceanibacter caenitepidi</name>
    <dbReference type="NCBI Taxonomy" id="1384459"/>
    <lineage>
        <taxon>Bacteria</taxon>
        <taxon>Pseudomonadati</taxon>
        <taxon>Pseudomonadota</taxon>
        <taxon>Alphaproteobacteria</taxon>
        <taxon>Hyphomicrobiales</taxon>
        <taxon>Hyphomicrobiaceae</taxon>
        <taxon>Methyloceanibacter</taxon>
    </lineage>
</organism>
<evidence type="ECO:0000313" key="1">
    <source>
        <dbReference type="EMBL" id="BAQ16629.1"/>
    </source>
</evidence>
<keyword evidence="2" id="KW-1185">Reference proteome</keyword>